<dbReference type="RefSeq" id="WP_073416393.1">
    <property type="nucleotide sequence ID" value="NZ_FQWC01000004.1"/>
</dbReference>
<dbReference type="InterPro" id="IPR029044">
    <property type="entry name" value="Nucleotide-diphossugar_trans"/>
</dbReference>
<dbReference type="EMBL" id="FQWC01000004">
    <property type="protein sequence ID" value="SHG94033.1"/>
    <property type="molecule type" value="Genomic_DNA"/>
</dbReference>
<dbReference type="PANTHER" id="PTHR22916:SF3">
    <property type="entry name" value="UDP-GLCNAC:BETAGAL BETA-1,3-N-ACETYLGLUCOSAMINYLTRANSFERASE-LIKE PROTEIN 1"/>
    <property type="match status" value="1"/>
</dbReference>
<evidence type="ECO:0000313" key="2">
    <source>
        <dbReference type="EMBL" id="SHG94033.1"/>
    </source>
</evidence>
<dbReference type="InterPro" id="IPR001173">
    <property type="entry name" value="Glyco_trans_2-like"/>
</dbReference>
<accession>A0A1M5NYH3</accession>
<proteinExistence type="predicted"/>
<name>A0A1M5NYH3_9FLAO</name>
<evidence type="ECO:0000259" key="1">
    <source>
        <dbReference type="Pfam" id="PF00535"/>
    </source>
</evidence>
<dbReference type="AlphaFoldDB" id="A0A1M5NYH3"/>
<dbReference type="CDD" id="cd06433">
    <property type="entry name" value="GT_2_WfgS_like"/>
    <property type="match status" value="1"/>
</dbReference>
<sequence length="247" mass="28303">MKISIITVCYNSASTIEKTIQSVASQRYQNIEYIIVDGNSKDNTIDIIKKYENNITKWISEPDKGLYDAMNKGLALATGDLIGILNSDDTFYSVNVIEEIAKFHENNNIDASVGNIIQHKEDGKVVRMYSSKFWSPEKLRIGFMPPHPSIFFERKLFSKFGNYELGFKIGADYELITRFFLKNNISWKYSNITTTAMLVGGLSSSGSSSYKLITKEIQKALKMNQLEFSPFKIKMRFFWKIIGFLKK</sequence>
<dbReference type="Gene3D" id="3.90.550.10">
    <property type="entry name" value="Spore Coat Polysaccharide Biosynthesis Protein SpsA, Chain A"/>
    <property type="match status" value="1"/>
</dbReference>
<dbReference type="STRING" id="370979.SAMN05443663_104319"/>
<dbReference type="PANTHER" id="PTHR22916">
    <property type="entry name" value="GLYCOSYLTRANSFERASE"/>
    <property type="match status" value="1"/>
</dbReference>
<reference evidence="3" key="1">
    <citation type="submission" date="2016-11" db="EMBL/GenBank/DDBJ databases">
        <authorList>
            <person name="Varghese N."/>
            <person name="Submissions S."/>
        </authorList>
    </citation>
    <scope>NUCLEOTIDE SEQUENCE [LARGE SCALE GENOMIC DNA]</scope>
    <source>
        <strain evidence="3">DSM 17963</strain>
    </source>
</reference>
<dbReference type="GO" id="GO:0016758">
    <property type="term" value="F:hexosyltransferase activity"/>
    <property type="evidence" value="ECO:0007669"/>
    <property type="project" value="UniProtKB-ARBA"/>
</dbReference>
<dbReference type="SUPFAM" id="SSF53448">
    <property type="entry name" value="Nucleotide-diphospho-sugar transferases"/>
    <property type="match status" value="1"/>
</dbReference>
<dbReference type="Proteomes" id="UP000184071">
    <property type="component" value="Unassembled WGS sequence"/>
</dbReference>
<organism evidence="2 3">
    <name type="scientific">Flavobacterium defluvii</name>
    <dbReference type="NCBI Taxonomy" id="370979"/>
    <lineage>
        <taxon>Bacteria</taxon>
        <taxon>Pseudomonadati</taxon>
        <taxon>Bacteroidota</taxon>
        <taxon>Flavobacteriia</taxon>
        <taxon>Flavobacteriales</taxon>
        <taxon>Flavobacteriaceae</taxon>
        <taxon>Flavobacterium</taxon>
    </lineage>
</organism>
<dbReference type="OrthoDB" id="9788101at2"/>
<keyword evidence="3" id="KW-1185">Reference proteome</keyword>
<keyword evidence="2" id="KW-0808">Transferase</keyword>
<feature type="domain" description="Glycosyltransferase 2-like" evidence="1">
    <location>
        <begin position="4"/>
        <end position="132"/>
    </location>
</feature>
<dbReference type="Pfam" id="PF00535">
    <property type="entry name" value="Glycos_transf_2"/>
    <property type="match status" value="1"/>
</dbReference>
<gene>
    <name evidence="2" type="ORF">SAMN05443663_104319</name>
</gene>
<protein>
    <submittedName>
        <fullName evidence="2">Glycosyltransferase involved in cell wall bisynthesis</fullName>
    </submittedName>
</protein>
<evidence type="ECO:0000313" key="3">
    <source>
        <dbReference type="Proteomes" id="UP000184071"/>
    </source>
</evidence>